<feature type="compositionally biased region" description="Basic and acidic residues" evidence="4">
    <location>
        <begin position="984"/>
        <end position="1026"/>
    </location>
</feature>
<protein>
    <recommendedName>
        <fullName evidence="9">Reverse transcriptase domain-containing protein</fullName>
    </recommendedName>
</protein>
<dbReference type="EMBL" id="GL380078">
    <property type="protein sequence ID" value="EGT45385.1"/>
    <property type="molecule type" value="Genomic_DNA"/>
</dbReference>
<dbReference type="InterPro" id="IPR043502">
    <property type="entry name" value="DNA/RNA_pol_sf"/>
</dbReference>
<reference evidence="8" key="1">
    <citation type="submission" date="2011-07" db="EMBL/GenBank/DDBJ databases">
        <authorList>
            <consortium name="Caenorhabditis brenneri Sequencing and Analysis Consortium"/>
            <person name="Wilson R.K."/>
        </authorList>
    </citation>
    <scope>NUCLEOTIDE SEQUENCE [LARGE SCALE GENOMIC DNA]</scope>
    <source>
        <strain evidence="8">PB2801</strain>
    </source>
</reference>
<keyword evidence="2" id="KW-0645">Protease</keyword>
<feature type="domain" description="Ubiquitin-like protease family profile" evidence="5">
    <location>
        <begin position="784"/>
        <end position="935"/>
    </location>
</feature>
<evidence type="ECO:0000259" key="5">
    <source>
        <dbReference type="PROSITE" id="PS50600"/>
    </source>
</evidence>
<feature type="region of interest" description="Disordered" evidence="4">
    <location>
        <begin position="1041"/>
        <end position="1079"/>
    </location>
</feature>
<dbReference type="eggNOG" id="KOG1075">
    <property type="taxonomic scope" value="Eukaryota"/>
</dbReference>
<evidence type="ECO:0000256" key="1">
    <source>
        <dbReference type="ARBA" id="ARBA00005234"/>
    </source>
</evidence>
<dbReference type="OMA" id="INASRIW"/>
<sequence>MSQVQHLEFALRPRKIGMRWSLKPENTSAFDVAILEDRERGCLEIQVTTPEFRRDLPHTAERENRQHEVEVVQSTRDKVIESESGISNPVWPQRTGNVRPNMDYVVIPGPQSEVTAGRKTLVPEHQKANQAHSNGQKERSKSHTARDGRHSKNSYGKKGGNHIPGPVSQKPRDPKQPVWPVPYKKQPRFNNSSSNPKPSTNPHFRNFKPSSKNEKTVSDGNPKYRGVIGNSKSREEKKSMNGQKQICSNEKKIVERVPDPRRIQSPVPLKQEKCDGDCEQCEKLMKKNDDWTIVSHAWRKPIKCPPLPYHGKRNETINQKPFKPKGNRFAVLENLPKDNPENLKNSEDSVDGFVDSKKKERTEPKKKEQVPKPNTSREYRSKKDESKPSENKKNERITGGGKQGKTQTREEVNQSERIEILKSDGKEKPTIVCKMKIPTNKLVKCCFRHCLTSTQSGFGSSDLKHMTNHLKKEHKVEKVDWVYECILDGCGAQSPIDATSTMATRWVTEHLKLKHDAVATPRIKPTKSLGNTTLEDLEKSAPSLGRPKKSTKPPITMMRQETPEKLELRIQTRSVTKTLSTLKASMKKQEEEKKVADKQQSKSILGFFKSSESKGKGPRRSLAKCVSTDGAATNASDSVGQLLKTMTGAERVKASREMFARKSRTSLHGRPSLSAAILSASMDEKDSKREDEVPKEKMTPTKDDGELSTSVEIREGKDEEERKKEDVIPMRKGVGQSTFEVIPQRKDPDDVPEEEVTPVKEEEADTTVTETVLSDDESEDTHNRTYVIEEWEPVKRRFNTWCLDHETTDKAWLCDEVIYWYLQELCSNNDKFKVLDPCLWEVWKASAMTTESILQKMWSSQTYFFPLCEDEHWILLVINASRIWYANSMGGEPRGHVEKFMSELKRDRVLFDSPYPLQKDNVNCGVHVCLMARSIATGKYWFDFSEVESFRTKFKQGLKDRNYELYSEEHVRKRKKTSMEEEGYEKIQEAKEDILEEPESKPEETPGEDEVKPKDQSEKVAEVEVERDQIPKLMSLDLKPDRIKSPVPRKLPSQAYNQKNPKEKPTAQMGRKRKVPTGNPDKVVLKVREWFDKEFKSYVKEGRSFQRLEWLTEMLTAAIHKASVGDEQTVDKMRKRCPPLDQKEGEMSTQTETKKKHVKKDEVASQNRTGKLKRFSYWENRTKVFNSIIGQEFKQCEIPIDKIEEFFQKTTSVTNVPKKTLDEVTSRLPKLEIGEWIEEEFVSKEVQSALKKTKDTAPGVDGLQYHHLRWFDPDCKILTLIYNECRKHRRIPAHWKEAETILLYKGGEESKPDNWRPISLMPTIYKLYSSLWNRRIRSVEGVMSRCQRGFQEREGCNESIAILRSAIDVAKGKMSDLSVAWLDLTNAFGSVPHELIESTLIAYGYPETVVHIIKDMYDGASIRVKTKDEKSQQIRINSGVKQGDPISPTLFNMCLENVIRRHLEVANGHKCIGTRIKILAFADDMAILAETKGQLQKELTDMDQDCTPLNLIFKPSKCASLVIRKGVVQTTAEVKLKGVAIRNLNEKNSYKYLGVQTGAETRISEKDLMKKVLQELGKVQSSDDLRAPQKLDCIKCFVLPKMTYMYANSIPKLTELRVFANLVMRGVKVMHRIPVRGSPLEYVQLPVAKGGLGVACPMITAMISFLVTILKKLWSTDEYIRNLYNEYLKSVVGS</sequence>
<feature type="region of interest" description="Disordered" evidence="4">
    <location>
        <begin position="83"/>
        <end position="105"/>
    </location>
</feature>
<feature type="region of interest" description="Disordered" evidence="4">
    <location>
        <begin position="969"/>
        <end position="1026"/>
    </location>
</feature>
<evidence type="ECO:0000256" key="3">
    <source>
        <dbReference type="ARBA" id="ARBA00022801"/>
    </source>
</evidence>
<dbReference type="Pfam" id="PF02902">
    <property type="entry name" value="Peptidase_C48"/>
    <property type="match status" value="1"/>
</dbReference>
<dbReference type="PANTHER" id="PTHR19446">
    <property type="entry name" value="REVERSE TRANSCRIPTASES"/>
    <property type="match status" value="1"/>
</dbReference>
<dbReference type="SUPFAM" id="SSF56672">
    <property type="entry name" value="DNA/RNA polymerases"/>
    <property type="match status" value="1"/>
</dbReference>
<evidence type="ECO:0000256" key="2">
    <source>
        <dbReference type="ARBA" id="ARBA00022670"/>
    </source>
</evidence>
<dbReference type="InterPro" id="IPR038765">
    <property type="entry name" value="Papain-like_cys_pep_sf"/>
</dbReference>
<dbReference type="InterPro" id="IPR003653">
    <property type="entry name" value="Peptidase_C48_C"/>
</dbReference>
<name>G0P5A8_CAEBE</name>
<feature type="region of interest" description="Disordered" evidence="4">
    <location>
        <begin position="524"/>
        <end position="555"/>
    </location>
</feature>
<feature type="compositionally biased region" description="Low complexity" evidence="4">
    <location>
        <begin position="188"/>
        <end position="202"/>
    </location>
</feature>
<dbReference type="OrthoDB" id="410104at2759"/>
<dbReference type="GO" id="GO:0006508">
    <property type="term" value="P:proteolysis"/>
    <property type="evidence" value="ECO:0007669"/>
    <property type="project" value="UniProtKB-KW"/>
</dbReference>
<feature type="region of interest" description="Disordered" evidence="4">
    <location>
        <begin position="1138"/>
        <end position="1165"/>
    </location>
</feature>
<organism evidence="8">
    <name type="scientific">Caenorhabditis brenneri</name>
    <name type="common">Nematode worm</name>
    <dbReference type="NCBI Taxonomy" id="135651"/>
    <lineage>
        <taxon>Eukaryota</taxon>
        <taxon>Metazoa</taxon>
        <taxon>Ecdysozoa</taxon>
        <taxon>Nematoda</taxon>
        <taxon>Chromadorea</taxon>
        <taxon>Rhabditida</taxon>
        <taxon>Rhabditina</taxon>
        <taxon>Rhabditomorpha</taxon>
        <taxon>Rhabditoidea</taxon>
        <taxon>Rhabditidae</taxon>
        <taxon>Peloderinae</taxon>
        <taxon>Caenorhabditis</taxon>
    </lineage>
</organism>
<feature type="compositionally biased region" description="Basic and acidic residues" evidence="4">
    <location>
        <begin position="682"/>
        <end position="705"/>
    </location>
</feature>
<feature type="region of interest" description="Disordered" evidence="4">
    <location>
        <begin position="302"/>
        <end position="421"/>
    </location>
</feature>
<feature type="region of interest" description="Disordered" evidence="4">
    <location>
        <begin position="744"/>
        <end position="779"/>
    </location>
</feature>
<evidence type="ECO:0000256" key="4">
    <source>
        <dbReference type="SAM" id="MobiDB-lite"/>
    </source>
</evidence>
<evidence type="ECO:0000313" key="7">
    <source>
        <dbReference type="EMBL" id="EGT45385.1"/>
    </source>
</evidence>
<dbReference type="Gene3D" id="3.40.395.10">
    <property type="entry name" value="Adenoviral Proteinase, Chain A"/>
    <property type="match status" value="1"/>
</dbReference>
<comment type="similarity">
    <text evidence="1">Belongs to the peptidase C48 family.</text>
</comment>
<feature type="domain" description="Reverse transcriptase" evidence="6">
    <location>
        <begin position="1284"/>
        <end position="1557"/>
    </location>
</feature>
<keyword evidence="8" id="KW-1185">Reference proteome</keyword>
<feature type="region of interest" description="Disordered" evidence="4">
    <location>
        <begin position="126"/>
        <end position="253"/>
    </location>
</feature>
<dbReference type="HOGENOM" id="CLU_001335_3_0_1"/>
<dbReference type="PROSITE" id="PS50878">
    <property type="entry name" value="RT_POL"/>
    <property type="match status" value="1"/>
</dbReference>
<dbReference type="PROSITE" id="PS50600">
    <property type="entry name" value="ULP_PROTEASE"/>
    <property type="match status" value="1"/>
</dbReference>
<dbReference type="STRING" id="135651.G0P5A8"/>
<dbReference type="InParanoid" id="G0P5A8"/>
<evidence type="ECO:0000259" key="6">
    <source>
        <dbReference type="PROSITE" id="PS50878"/>
    </source>
</evidence>
<feature type="compositionally biased region" description="Basic and acidic residues" evidence="4">
    <location>
        <begin position="407"/>
        <end position="421"/>
    </location>
</feature>
<dbReference type="CDD" id="cd01650">
    <property type="entry name" value="RT_nLTR_like"/>
    <property type="match status" value="1"/>
</dbReference>
<evidence type="ECO:0008006" key="9">
    <source>
        <dbReference type="Google" id="ProtNLM"/>
    </source>
</evidence>
<dbReference type="GO" id="GO:0008234">
    <property type="term" value="F:cysteine-type peptidase activity"/>
    <property type="evidence" value="ECO:0007669"/>
    <property type="project" value="InterPro"/>
</dbReference>
<dbReference type="Pfam" id="PF00078">
    <property type="entry name" value="RVT_1"/>
    <property type="match status" value="1"/>
</dbReference>
<dbReference type="MEROPS" id="C48.A11"/>
<feature type="region of interest" description="Disordered" evidence="4">
    <location>
        <begin position="661"/>
        <end position="709"/>
    </location>
</feature>
<feature type="compositionally biased region" description="Basic and acidic residues" evidence="4">
    <location>
        <begin position="135"/>
        <end position="150"/>
    </location>
</feature>
<feature type="compositionally biased region" description="Basic and acidic residues" evidence="4">
    <location>
        <begin position="354"/>
        <end position="396"/>
    </location>
</feature>
<dbReference type="SUPFAM" id="SSF54001">
    <property type="entry name" value="Cysteine proteinases"/>
    <property type="match status" value="1"/>
</dbReference>
<dbReference type="Proteomes" id="UP000008068">
    <property type="component" value="Unassembled WGS sequence"/>
</dbReference>
<proteinExistence type="inferred from homology"/>
<evidence type="ECO:0000313" key="8">
    <source>
        <dbReference type="Proteomes" id="UP000008068"/>
    </source>
</evidence>
<keyword evidence="3" id="KW-0378">Hydrolase</keyword>
<feature type="compositionally biased region" description="Basic and acidic residues" evidence="4">
    <location>
        <begin position="335"/>
        <end position="347"/>
    </location>
</feature>
<accession>G0P5A8</accession>
<gene>
    <name evidence="7" type="ORF">CAEBREN_03561</name>
</gene>
<dbReference type="InterPro" id="IPR000477">
    <property type="entry name" value="RT_dom"/>
</dbReference>